<name>A0A239LQJ9_9SPHN</name>
<gene>
    <name evidence="2" type="ORF">SAMN06295955_1296</name>
</gene>
<dbReference type="InterPro" id="IPR046919">
    <property type="entry name" value="ABC-3C_CTD10"/>
</dbReference>
<feature type="domain" description="ABC-three component systems C-terminal" evidence="1">
    <location>
        <begin position="175"/>
        <end position="298"/>
    </location>
</feature>
<keyword evidence="3" id="KW-1185">Reference proteome</keyword>
<dbReference type="AlphaFoldDB" id="A0A239LQJ9"/>
<accession>A0A239LQJ9</accession>
<evidence type="ECO:0000313" key="3">
    <source>
        <dbReference type="Proteomes" id="UP000198339"/>
    </source>
</evidence>
<dbReference type="Proteomes" id="UP000198339">
    <property type="component" value="Unassembled WGS sequence"/>
</dbReference>
<sequence length="306" mass="33680">MGDVLDDTQRFGYGLKFENAFLRERGKAFETLFARIMAHAHPGDFQPVRPYGPRGDLKCDGYRASDGTVFQCYAPDSMKVDPLVAKIDEDFNGAVGHWAAKMRRWEFVHNDVRGLAAEAVQKLADLGMSNPSVALAVCGEAELRSIVMGLALHQLEDLFGTVPSDRALERLDFTALRPVLLAIQRQEPDADPPLTAPSAAKLEYNALSDDAAGLLRQGRRREQLVEAFFAAWPDPDFGEEIAQAFRVRYQALKASGLSADEIFGELQAFTGGMTGEPGRQGAVLAVLSYFFERCDIFEDAIRADAT</sequence>
<dbReference type="EMBL" id="FZPA01000029">
    <property type="protein sequence ID" value="SNT31914.1"/>
    <property type="molecule type" value="Genomic_DNA"/>
</dbReference>
<dbReference type="Pfam" id="PF20275">
    <property type="entry name" value="CTD10"/>
    <property type="match status" value="1"/>
</dbReference>
<evidence type="ECO:0000313" key="2">
    <source>
        <dbReference type="EMBL" id="SNT31914.1"/>
    </source>
</evidence>
<proteinExistence type="predicted"/>
<reference evidence="2 3" key="1">
    <citation type="submission" date="2017-06" db="EMBL/GenBank/DDBJ databases">
        <authorList>
            <person name="Kim H.J."/>
            <person name="Triplett B.A."/>
        </authorList>
    </citation>
    <scope>NUCLEOTIDE SEQUENCE [LARGE SCALE GENOMIC DNA]</scope>
    <source>
        <strain evidence="2 3">DS15</strain>
    </source>
</reference>
<protein>
    <recommendedName>
        <fullName evidence="1">ABC-three component systems C-terminal domain-containing protein</fullName>
    </recommendedName>
</protein>
<dbReference type="RefSeq" id="WP_245836976.1">
    <property type="nucleotide sequence ID" value="NZ_FZPA01000029.1"/>
</dbReference>
<evidence type="ECO:0000259" key="1">
    <source>
        <dbReference type="Pfam" id="PF20275"/>
    </source>
</evidence>
<organism evidence="2 3">
    <name type="scientific">Sphingopyxis indica</name>
    <dbReference type="NCBI Taxonomy" id="436663"/>
    <lineage>
        <taxon>Bacteria</taxon>
        <taxon>Pseudomonadati</taxon>
        <taxon>Pseudomonadota</taxon>
        <taxon>Alphaproteobacteria</taxon>
        <taxon>Sphingomonadales</taxon>
        <taxon>Sphingomonadaceae</taxon>
        <taxon>Sphingopyxis</taxon>
    </lineage>
</organism>